<feature type="transmembrane region" description="Helical" evidence="1">
    <location>
        <begin position="92"/>
        <end position="109"/>
    </location>
</feature>
<dbReference type="AlphaFoldDB" id="A0AAJ2X1T9"/>
<feature type="transmembrane region" description="Helical" evidence="1">
    <location>
        <begin position="115"/>
        <end position="132"/>
    </location>
</feature>
<dbReference type="Gene3D" id="1.10.3730.20">
    <property type="match status" value="1"/>
</dbReference>
<proteinExistence type="predicted"/>
<dbReference type="RefSeq" id="WP_115529663.1">
    <property type="nucleotide sequence ID" value="NZ_JAJFNJ020000003.1"/>
</dbReference>
<accession>A0AAJ2X1T9</accession>
<evidence type="ECO:0000313" key="3">
    <source>
        <dbReference type="Proteomes" id="UP001297361"/>
    </source>
</evidence>
<dbReference type="EMBL" id="JAJFNJ020000003">
    <property type="protein sequence ID" value="MEC3887275.1"/>
    <property type="molecule type" value="Genomic_DNA"/>
</dbReference>
<dbReference type="SUPFAM" id="SSF103481">
    <property type="entry name" value="Multidrug resistance efflux transporter EmrE"/>
    <property type="match status" value="2"/>
</dbReference>
<feature type="transmembrane region" description="Helical" evidence="1">
    <location>
        <begin position="214"/>
        <end position="233"/>
    </location>
</feature>
<gene>
    <name evidence="2" type="ORF">LLE72_005800</name>
</gene>
<feature type="transmembrane region" description="Helical" evidence="1">
    <location>
        <begin position="153"/>
        <end position="176"/>
    </location>
</feature>
<feature type="transmembrane region" description="Helical" evidence="1">
    <location>
        <begin position="182"/>
        <end position="202"/>
    </location>
</feature>
<reference evidence="2" key="2">
    <citation type="submission" date="2024-01" db="EMBL/GenBank/DDBJ databases">
        <title>Long-read genome sequencing of X. campestris pv. papavericola.</title>
        <authorList>
            <person name="Hussain R.M.F."/>
            <person name="Greer S."/>
            <person name="Harrison J."/>
            <person name="Grant M."/>
            <person name="Vicente J."/>
            <person name="Studholme D.J."/>
        </authorList>
    </citation>
    <scope>NUCLEOTIDE SEQUENCE</scope>
    <source>
        <strain evidence="2">NCPPB 2970</strain>
    </source>
</reference>
<keyword evidence="1" id="KW-0812">Transmembrane</keyword>
<reference evidence="2" key="1">
    <citation type="submission" date="2021-10" db="EMBL/GenBank/DDBJ databases">
        <authorList>
            <person name="Hussein R."/>
            <person name="Harrison J."/>
            <person name="Studholme D.J."/>
            <person name="Vicente J."/>
            <person name="Grant M."/>
        </authorList>
    </citation>
    <scope>NUCLEOTIDE SEQUENCE</scope>
    <source>
        <strain evidence="2">NCPPB 2970</strain>
    </source>
</reference>
<feature type="transmembrane region" description="Helical" evidence="1">
    <location>
        <begin position="273"/>
        <end position="292"/>
    </location>
</feature>
<dbReference type="InterPro" id="IPR037185">
    <property type="entry name" value="EmrE-like"/>
</dbReference>
<dbReference type="Proteomes" id="UP001297361">
    <property type="component" value="Unassembled WGS sequence"/>
</dbReference>
<name>A0AAJ2X1T9_XANCA</name>
<feature type="transmembrane region" description="Helical" evidence="1">
    <location>
        <begin position="61"/>
        <end position="80"/>
    </location>
</feature>
<keyword evidence="1" id="KW-0472">Membrane</keyword>
<organism evidence="2 3">
    <name type="scientific">Xanthomonas campestris pv. papavericola</name>
    <dbReference type="NCBI Taxonomy" id="487881"/>
    <lineage>
        <taxon>Bacteria</taxon>
        <taxon>Pseudomonadati</taxon>
        <taxon>Pseudomonadota</taxon>
        <taxon>Gammaproteobacteria</taxon>
        <taxon>Lysobacterales</taxon>
        <taxon>Lysobacteraceae</taxon>
        <taxon>Xanthomonas</taxon>
    </lineage>
</organism>
<protein>
    <submittedName>
        <fullName evidence="2">EamA/RhaT family transporter</fullName>
    </submittedName>
</protein>
<sequence>MHFLLFAVVCSVLVSVLLKLAPRRQIDVFQAITWNYATASALAVAILKPSFASLTAADTPWLALLGLAVALPGIFLVLARSVRVAGIVRTDVAQRLSLLLSLAAAFTVFGERAGGWKLAGLGVGLLAIVAIVQRPRAGAAVVGGSVDAPAARTWPWLLGVWAGFAVIDILLKSLALSGTPSLTALTVCFALAFVLLLCVQCVRLRRGNRLQLRNLAAGVLLGVLNFGNILFYVRAHQTLPHSPATVFASMNIGVVALGALVGIVVFGERTTRWNRLGLAMAVLAIALIAWGSRSAL</sequence>
<keyword evidence="1" id="KW-1133">Transmembrane helix</keyword>
<feature type="transmembrane region" description="Helical" evidence="1">
    <location>
        <begin position="245"/>
        <end position="266"/>
    </location>
</feature>
<evidence type="ECO:0000256" key="1">
    <source>
        <dbReference type="SAM" id="Phobius"/>
    </source>
</evidence>
<comment type="caution">
    <text evidence="2">The sequence shown here is derived from an EMBL/GenBank/DDBJ whole genome shotgun (WGS) entry which is preliminary data.</text>
</comment>
<evidence type="ECO:0000313" key="2">
    <source>
        <dbReference type="EMBL" id="MEC3887275.1"/>
    </source>
</evidence>